<dbReference type="InParanoid" id="S8FNQ5"/>
<feature type="non-terminal residue" evidence="1">
    <location>
        <position position="1"/>
    </location>
</feature>
<gene>
    <name evidence="1" type="ORF">FOMPIDRAFT_1085033</name>
</gene>
<dbReference type="OrthoDB" id="498125at2759"/>
<accession>S8FNQ5</accession>
<sequence>SDVSEGLLYKLGAELTKVVGEANVLVVPMDVSKLDNFVRLRDRVYKAWGE</sequence>
<dbReference type="STRING" id="743788.S8FNQ5"/>
<evidence type="ECO:0000313" key="2">
    <source>
        <dbReference type="Proteomes" id="UP000015241"/>
    </source>
</evidence>
<dbReference type="HOGENOM" id="CLU_3129721_0_0_1"/>
<evidence type="ECO:0000313" key="1">
    <source>
        <dbReference type="EMBL" id="EPS99929.1"/>
    </source>
</evidence>
<name>S8FNQ5_FOMSC</name>
<reference evidence="1 2" key="1">
    <citation type="journal article" date="2012" name="Science">
        <title>The Paleozoic origin of enzymatic lignin decomposition reconstructed from 31 fungal genomes.</title>
        <authorList>
            <person name="Floudas D."/>
            <person name="Binder M."/>
            <person name="Riley R."/>
            <person name="Barry K."/>
            <person name="Blanchette R.A."/>
            <person name="Henrissat B."/>
            <person name="Martinez A.T."/>
            <person name="Otillar R."/>
            <person name="Spatafora J.W."/>
            <person name="Yadav J.S."/>
            <person name="Aerts A."/>
            <person name="Benoit I."/>
            <person name="Boyd A."/>
            <person name="Carlson A."/>
            <person name="Copeland A."/>
            <person name="Coutinho P.M."/>
            <person name="de Vries R.P."/>
            <person name="Ferreira P."/>
            <person name="Findley K."/>
            <person name="Foster B."/>
            <person name="Gaskell J."/>
            <person name="Glotzer D."/>
            <person name="Gorecki P."/>
            <person name="Heitman J."/>
            <person name="Hesse C."/>
            <person name="Hori C."/>
            <person name="Igarashi K."/>
            <person name="Jurgens J.A."/>
            <person name="Kallen N."/>
            <person name="Kersten P."/>
            <person name="Kohler A."/>
            <person name="Kuees U."/>
            <person name="Kumar T.K.A."/>
            <person name="Kuo A."/>
            <person name="LaButti K."/>
            <person name="Larrondo L.F."/>
            <person name="Lindquist E."/>
            <person name="Ling A."/>
            <person name="Lombard V."/>
            <person name="Lucas S."/>
            <person name="Lundell T."/>
            <person name="Martin R."/>
            <person name="McLaughlin D.J."/>
            <person name="Morgenstern I."/>
            <person name="Morin E."/>
            <person name="Murat C."/>
            <person name="Nagy L.G."/>
            <person name="Nolan M."/>
            <person name="Ohm R.A."/>
            <person name="Patyshakuliyeva A."/>
            <person name="Rokas A."/>
            <person name="Ruiz-Duenas F.J."/>
            <person name="Sabat G."/>
            <person name="Salamov A."/>
            <person name="Samejima M."/>
            <person name="Schmutz J."/>
            <person name="Slot J.C."/>
            <person name="St John F."/>
            <person name="Stenlid J."/>
            <person name="Sun H."/>
            <person name="Sun S."/>
            <person name="Syed K."/>
            <person name="Tsang A."/>
            <person name="Wiebenga A."/>
            <person name="Young D."/>
            <person name="Pisabarro A."/>
            <person name="Eastwood D.C."/>
            <person name="Martin F."/>
            <person name="Cullen D."/>
            <person name="Grigoriev I.V."/>
            <person name="Hibbett D.S."/>
        </authorList>
    </citation>
    <scope>NUCLEOTIDE SEQUENCE</scope>
    <source>
        <strain evidence="2">FP-58527</strain>
    </source>
</reference>
<organism evidence="1 2">
    <name type="scientific">Fomitopsis schrenkii</name>
    <name type="common">Brown rot fungus</name>
    <dbReference type="NCBI Taxonomy" id="2126942"/>
    <lineage>
        <taxon>Eukaryota</taxon>
        <taxon>Fungi</taxon>
        <taxon>Dikarya</taxon>
        <taxon>Basidiomycota</taxon>
        <taxon>Agaricomycotina</taxon>
        <taxon>Agaricomycetes</taxon>
        <taxon>Polyporales</taxon>
        <taxon>Fomitopsis</taxon>
    </lineage>
</organism>
<dbReference type="AlphaFoldDB" id="S8FNQ5"/>
<dbReference type="EMBL" id="KE504153">
    <property type="protein sequence ID" value="EPS99929.1"/>
    <property type="molecule type" value="Genomic_DNA"/>
</dbReference>
<proteinExistence type="predicted"/>
<protein>
    <submittedName>
        <fullName evidence="1">Uncharacterized protein</fullName>
    </submittedName>
</protein>
<keyword evidence="2" id="KW-1185">Reference proteome</keyword>
<dbReference type="Proteomes" id="UP000015241">
    <property type="component" value="Unassembled WGS sequence"/>
</dbReference>
<feature type="non-terminal residue" evidence="1">
    <location>
        <position position="50"/>
    </location>
</feature>